<dbReference type="EMBL" id="QNRR01000008">
    <property type="protein sequence ID" value="RBP40413.1"/>
    <property type="molecule type" value="Genomic_DNA"/>
</dbReference>
<dbReference type="OrthoDB" id="556502at2"/>
<organism evidence="3 4">
    <name type="scientific">Roseimicrobium gellanilyticum</name>
    <dbReference type="NCBI Taxonomy" id="748857"/>
    <lineage>
        <taxon>Bacteria</taxon>
        <taxon>Pseudomonadati</taxon>
        <taxon>Verrucomicrobiota</taxon>
        <taxon>Verrucomicrobiia</taxon>
        <taxon>Verrucomicrobiales</taxon>
        <taxon>Verrucomicrobiaceae</taxon>
        <taxon>Roseimicrobium</taxon>
    </lineage>
</organism>
<dbReference type="SUPFAM" id="SSF53474">
    <property type="entry name" value="alpha/beta-Hydrolases"/>
    <property type="match status" value="1"/>
</dbReference>
<feature type="signal peptide" evidence="1">
    <location>
        <begin position="1"/>
        <end position="26"/>
    </location>
</feature>
<name>A0A366HD82_9BACT</name>
<accession>A0A366HD82</accession>
<dbReference type="Proteomes" id="UP000253426">
    <property type="component" value="Unassembled WGS sequence"/>
</dbReference>
<reference evidence="3 4" key="1">
    <citation type="submission" date="2018-06" db="EMBL/GenBank/DDBJ databases">
        <title>Genomic Encyclopedia of Type Strains, Phase IV (KMG-IV): sequencing the most valuable type-strain genomes for metagenomic binning, comparative biology and taxonomic classification.</title>
        <authorList>
            <person name="Goeker M."/>
        </authorList>
    </citation>
    <scope>NUCLEOTIDE SEQUENCE [LARGE SCALE GENOMIC DNA]</scope>
    <source>
        <strain evidence="3 4">DSM 25532</strain>
    </source>
</reference>
<feature type="domain" description="DUF676" evidence="2">
    <location>
        <begin position="212"/>
        <end position="331"/>
    </location>
</feature>
<sequence length="422" mass="46232">MKRLPCLAAALPVSLACLLSSCSLLGLRKQVESLEAQGGIAIQVTPAPKGPAPTYALAWRMDGDKRKDSAGFQEVREDGLAAFHLRLGEVYRVGAFTDENDNHKYDAGEPLGVLRDISPRPLSDGVTVSQILPVALTRDHGLPKGTAIERPKENLELGGKVNVALGDVASLNEARFAPDTGGSGLWRPLDFLTTNTLGIYFTEPYDPRRIPVVFVYGIGGSPQDWHYFINNFDRTKYQLWFYHYPSGMRLGRVSNVLAQGLRGLKKRHGFSRCHVVAHSMGGLVSRPAITEAVAEEGVNFIPEFISISTPWGGHKAAEAGIRHLKKPVPSWIDVAPNSDYLVKMYNTPLPKGTTHHLIYGSIKGGPFYLRGENDGVVTVQSETDLRVKQAAKSWRHFIHGHVEILNADETLKTVEALLDGKG</sequence>
<proteinExistence type="predicted"/>
<dbReference type="Pfam" id="PF05057">
    <property type="entry name" value="DUF676"/>
    <property type="match status" value="1"/>
</dbReference>
<evidence type="ECO:0000256" key="1">
    <source>
        <dbReference type="SAM" id="SignalP"/>
    </source>
</evidence>
<dbReference type="InterPro" id="IPR007751">
    <property type="entry name" value="DUF676_lipase-like"/>
</dbReference>
<evidence type="ECO:0000259" key="2">
    <source>
        <dbReference type="Pfam" id="PF05057"/>
    </source>
</evidence>
<keyword evidence="4" id="KW-1185">Reference proteome</keyword>
<comment type="caution">
    <text evidence="3">The sequence shown here is derived from an EMBL/GenBank/DDBJ whole genome shotgun (WGS) entry which is preliminary data.</text>
</comment>
<feature type="chain" id="PRO_5016687420" evidence="1">
    <location>
        <begin position="27"/>
        <end position="422"/>
    </location>
</feature>
<gene>
    <name evidence="3" type="ORF">DES53_108120</name>
</gene>
<dbReference type="AlphaFoldDB" id="A0A366HD82"/>
<dbReference type="Gene3D" id="3.40.50.1820">
    <property type="entry name" value="alpha/beta hydrolase"/>
    <property type="match status" value="1"/>
</dbReference>
<keyword evidence="1" id="KW-0732">Signal</keyword>
<protein>
    <submittedName>
        <fullName evidence="3">Putative serine esterase DUF676</fullName>
    </submittedName>
</protein>
<dbReference type="PROSITE" id="PS51257">
    <property type="entry name" value="PROKAR_LIPOPROTEIN"/>
    <property type="match status" value="1"/>
</dbReference>
<dbReference type="InterPro" id="IPR029058">
    <property type="entry name" value="AB_hydrolase_fold"/>
</dbReference>
<evidence type="ECO:0000313" key="4">
    <source>
        <dbReference type="Proteomes" id="UP000253426"/>
    </source>
</evidence>
<dbReference type="RefSeq" id="WP_113960285.1">
    <property type="nucleotide sequence ID" value="NZ_QNRR01000008.1"/>
</dbReference>
<evidence type="ECO:0000313" key="3">
    <source>
        <dbReference type="EMBL" id="RBP40413.1"/>
    </source>
</evidence>